<reference evidence="2 3" key="1">
    <citation type="submission" date="2021-03" db="EMBL/GenBank/DDBJ databases">
        <title>Whole genome shotgun sequence of Actinoplanes toevensis NBRC 105298.</title>
        <authorList>
            <person name="Komaki H."/>
            <person name="Tamura T."/>
        </authorList>
    </citation>
    <scope>NUCLEOTIDE SEQUENCE [LARGE SCALE GENOMIC DNA]</scope>
    <source>
        <strain evidence="2 3">NBRC 105298</strain>
    </source>
</reference>
<keyword evidence="3" id="KW-1185">Reference proteome</keyword>
<gene>
    <name evidence="2" type="ORF">Ato02nite_072450</name>
</gene>
<feature type="transmembrane region" description="Helical" evidence="1">
    <location>
        <begin position="69"/>
        <end position="86"/>
    </location>
</feature>
<feature type="transmembrane region" description="Helical" evidence="1">
    <location>
        <begin position="42"/>
        <end position="62"/>
    </location>
</feature>
<proteinExistence type="predicted"/>
<dbReference type="RefSeq" id="WP_246607881.1">
    <property type="nucleotide sequence ID" value="NZ_BOQN01000093.1"/>
</dbReference>
<feature type="transmembrane region" description="Helical" evidence="1">
    <location>
        <begin position="12"/>
        <end position="30"/>
    </location>
</feature>
<feature type="transmembrane region" description="Helical" evidence="1">
    <location>
        <begin position="278"/>
        <end position="298"/>
    </location>
</feature>
<keyword evidence="1" id="KW-0472">Membrane</keyword>
<dbReference type="AlphaFoldDB" id="A0A919THI5"/>
<dbReference type="EMBL" id="BOQN01000093">
    <property type="protein sequence ID" value="GIM95452.1"/>
    <property type="molecule type" value="Genomic_DNA"/>
</dbReference>
<comment type="caution">
    <text evidence="2">The sequence shown here is derived from an EMBL/GenBank/DDBJ whole genome shotgun (WGS) entry which is preliminary data.</text>
</comment>
<keyword evidence="1" id="KW-0812">Transmembrane</keyword>
<evidence type="ECO:0000313" key="3">
    <source>
        <dbReference type="Proteomes" id="UP000677082"/>
    </source>
</evidence>
<dbReference type="Proteomes" id="UP000677082">
    <property type="component" value="Unassembled WGS sequence"/>
</dbReference>
<organism evidence="2 3">
    <name type="scientific">Paractinoplanes toevensis</name>
    <dbReference type="NCBI Taxonomy" id="571911"/>
    <lineage>
        <taxon>Bacteria</taxon>
        <taxon>Bacillati</taxon>
        <taxon>Actinomycetota</taxon>
        <taxon>Actinomycetes</taxon>
        <taxon>Micromonosporales</taxon>
        <taxon>Micromonosporaceae</taxon>
        <taxon>Paractinoplanes</taxon>
    </lineage>
</organism>
<accession>A0A919THI5</accession>
<evidence type="ECO:0000313" key="2">
    <source>
        <dbReference type="EMBL" id="GIM95452.1"/>
    </source>
</evidence>
<keyword evidence="1" id="KW-1133">Transmembrane helix</keyword>
<feature type="transmembrane region" description="Helical" evidence="1">
    <location>
        <begin position="183"/>
        <end position="201"/>
    </location>
</feature>
<evidence type="ECO:0000256" key="1">
    <source>
        <dbReference type="SAM" id="Phobius"/>
    </source>
</evidence>
<feature type="transmembrane region" description="Helical" evidence="1">
    <location>
        <begin position="151"/>
        <end position="171"/>
    </location>
</feature>
<feature type="transmembrane region" description="Helical" evidence="1">
    <location>
        <begin position="222"/>
        <end position="241"/>
    </location>
</feature>
<feature type="transmembrane region" description="Helical" evidence="1">
    <location>
        <begin position="117"/>
        <end position="139"/>
    </location>
</feature>
<protein>
    <submittedName>
        <fullName evidence="2">Uncharacterized protein</fullName>
    </submittedName>
</protein>
<name>A0A919THI5_9ACTN</name>
<sequence length="337" mass="36337">MTANTGEPRRLRRTVTNPVLLILLIAPFFGEGLSGSTPPLDLLMPGNFAFMAALYGCGALVCREVAHRFGSGFAGLVLLGVAYAVWEEALVDRYWFFPQFWQDSGVGTYSVVWHTNVLLAGHLTVFHAAISICASVLVVEWLVPRARYRPWVGRPGLILAGLVLSVTPVVYGEFDQRPPTTVLVAATALLAAVVVTAWLIGRGRRPVPSPFGSGRPPPRRGLGLLAFTCVSAHWVLTYTVAKTGLSWPLGVALSMLPVAAGVFLVRRLAVTGPQGSDGVRVVVGLLTFFVLLDLLVALLGRYDMILSAILTAWLARRLYARRASIAFEPDGHASEPP</sequence>
<feature type="transmembrane region" description="Helical" evidence="1">
    <location>
        <begin position="247"/>
        <end position="266"/>
    </location>
</feature>